<dbReference type="PANTHER" id="PTHR34883:SF8">
    <property type="entry name" value="EXTRACELLULAR SERINE-RICH PROTEIN (AFU_ORTHOLOGUE AFUA_6G00670)"/>
    <property type="match status" value="1"/>
</dbReference>
<keyword evidence="2" id="KW-0472">Membrane</keyword>
<dbReference type="PANTHER" id="PTHR34883">
    <property type="entry name" value="SERINE-RICH PROTEIN, PUTATIVE-RELATED-RELATED"/>
    <property type="match status" value="1"/>
</dbReference>
<keyword evidence="4" id="KW-1185">Reference proteome</keyword>
<organism evidence="3 4">
    <name type="scientific">Karstenula rhodostoma CBS 690.94</name>
    <dbReference type="NCBI Taxonomy" id="1392251"/>
    <lineage>
        <taxon>Eukaryota</taxon>
        <taxon>Fungi</taxon>
        <taxon>Dikarya</taxon>
        <taxon>Ascomycota</taxon>
        <taxon>Pezizomycotina</taxon>
        <taxon>Dothideomycetes</taxon>
        <taxon>Pleosporomycetidae</taxon>
        <taxon>Pleosporales</taxon>
        <taxon>Massarineae</taxon>
        <taxon>Didymosphaeriaceae</taxon>
        <taxon>Karstenula</taxon>
    </lineage>
</organism>
<comment type="caution">
    <text evidence="3">The sequence shown here is derived from an EMBL/GenBank/DDBJ whole genome shotgun (WGS) entry which is preliminary data.</text>
</comment>
<evidence type="ECO:0000313" key="4">
    <source>
        <dbReference type="Proteomes" id="UP000799764"/>
    </source>
</evidence>
<evidence type="ECO:0008006" key="5">
    <source>
        <dbReference type="Google" id="ProtNLM"/>
    </source>
</evidence>
<sequence>MAVSAAGITSNSNTPSSTPTTTLPSFVMESFSATPQFSFTVALSLLSTPSSISSSAPAQTFTVQVGNGDHKFKPDVIQAEVGDIVEFDFYPVNHSVIRAEYEHPCIPYEMTGRGKTGFWSGFHATDVVLDDPPKYTVRVNDTNPVFFYCSAPDSCTNQGMVGVINPNASTSLAHQRDLALQASYQLSPGEPFPFEAETPSSSTLPNGTALQTLDPAHAGAKLGAGAIAGISIAAVGVVVLGVLLAFFWGRLKSLKDEVNRKDSTVVRSTEPRNTWFLAGSPSTHTWPSPGAQTLTQNQPSPPYSATVQDRDMSMGIMGDVEAGSPMTSHAVPPAYYESPAQWSRNGAVGLGISGDTAAQTHMSRAASRRSVGGTFEQSPVTGAYTRTHEGSDAEGDAYKFAPPTMTSDMTSPVDPGLVGPSELQRANRTPEVREGYVDEKGRWVGRHVNREDPAEMADTSVAGGRL</sequence>
<evidence type="ECO:0000256" key="2">
    <source>
        <dbReference type="SAM" id="Phobius"/>
    </source>
</evidence>
<evidence type="ECO:0000256" key="1">
    <source>
        <dbReference type="SAM" id="MobiDB-lite"/>
    </source>
</evidence>
<feature type="region of interest" description="Disordered" evidence="1">
    <location>
        <begin position="1"/>
        <end position="21"/>
    </location>
</feature>
<protein>
    <recommendedName>
        <fullName evidence="5">Cupredoxin</fullName>
    </recommendedName>
</protein>
<reference evidence="3" key="1">
    <citation type="journal article" date="2020" name="Stud. Mycol.">
        <title>101 Dothideomycetes genomes: a test case for predicting lifestyles and emergence of pathogens.</title>
        <authorList>
            <person name="Haridas S."/>
            <person name="Albert R."/>
            <person name="Binder M."/>
            <person name="Bloem J."/>
            <person name="Labutti K."/>
            <person name="Salamov A."/>
            <person name="Andreopoulos B."/>
            <person name="Baker S."/>
            <person name="Barry K."/>
            <person name="Bills G."/>
            <person name="Bluhm B."/>
            <person name="Cannon C."/>
            <person name="Castanera R."/>
            <person name="Culley D."/>
            <person name="Daum C."/>
            <person name="Ezra D."/>
            <person name="Gonzalez J."/>
            <person name="Henrissat B."/>
            <person name="Kuo A."/>
            <person name="Liang C."/>
            <person name="Lipzen A."/>
            <person name="Lutzoni F."/>
            <person name="Magnuson J."/>
            <person name="Mondo S."/>
            <person name="Nolan M."/>
            <person name="Ohm R."/>
            <person name="Pangilinan J."/>
            <person name="Park H.-J."/>
            <person name="Ramirez L."/>
            <person name="Alfaro M."/>
            <person name="Sun H."/>
            <person name="Tritt A."/>
            <person name="Yoshinaga Y."/>
            <person name="Zwiers L.-H."/>
            <person name="Turgeon B."/>
            <person name="Goodwin S."/>
            <person name="Spatafora J."/>
            <person name="Crous P."/>
            <person name="Grigoriev I."/>
        </authorList>
    </citation>
    <scope>NUCLEOTIDE SEQUENCE</scope>
    <source>
        <strain evidence="3">CBS 690.94</strain>
    </source>
</reference>
<dbReference type="OrthoDB" id="2331100at2759"/>
<gene>
    <name evidence="3" type="ORF">P171DRAFT_173807</name>
</gene>
<dbReference type="CDD" id="cd00920">
    <property type="entry name" value="Cupredoxin"/>
    <property type="match status" value="1"/>
</dbReference>
<proteinExistence type="predicted"/>
<feature type="transmembrane region" description="Helical" evidence="2">
    <location>
        <begin position="222"/>
        <end position="248"/>
    </location>
</feature>
<dbReference type="Proteomes" id="UP000799764">
    <property type="component" value="Unassembled WGS sequence"/>
</dbReference>
<dbReference type="AlphaFoldDB" id="A0A9P4U6B3"/>
<dbReference type="EMBL" id="MU001514">
    <property type="protein sequence ID" value="KAF2437827.1"/>
    <property type="molecule type" value="Genomic_DNA"/>
</dbReference>
<keyword evidence="2" id="KW-1133">Transmembrane helix</keyword>
<feature type="compositionally biased region" description="Low complexity" evidence="1">
    <location>
        <begin position="9"/>
        <end position="21"/>
    </location>
</feature>
<name>A0A9P4U6B3_9PLEO</name>
<dbReference type="SUPFAM" id="SSF49503">
    <property type="entry name" value="Cupredoxins"/>
    <property type="match status" value="1"/>
</dbReference>
<dbReference type="InterPro" id="IPR052953">
    <property type="entry name" value="Ser-rich/MCO-related"/>
</dbReference>
<accession>A0A9P4U6B3</accession>
<evidence type="ECO:0000313" key="3">
    <source>
        <dbReference type="EMBL" id="KAF2437827.1"/>
    </source>
</evidence>
<dbReference type="InterPro" id="IPR008972">
    <property type="entry name" value="Cupredoxin"/>
</dbReference>
<dbReference type="Gene3D" id="2.60.40.420">
    <property type="entry name" value="Cupredoxins - blue copper proteins"/>
    <property type="match status" value="1"/>
</dbReference>
<keyword evidence="2" id="KW-0812">Transmembrane</keyword>